<keyword evidence="4" id="KW-0418">Kinase</keyword>
<evidence type="ECO:0000256" key="6">
    <source>
        <dbReference type="SAM" id="MobiDB-lite"/>
    </source>
</evidence>
<dbReference type="Pfam" id="PF10069">
    <property type="entry name" value="DICT"/>
    <property type="match status" value="1"/>
</dbReference>
<dbReference type="CDD" id="cd00082">
    <property type="entry name" value="HisKA"/>
    <property type="match status" value="1"/>
</dbReference>
<evidence type="ECO:0000256" key="5">
    <source>
        <dbReference type="ARBA" id="ARBA00023012"/>
    </source>
</evidence>
<evidence type="ECO:0000313" key="9">
    <source>
        <dbReference type="Proteomes" id="UP000500857"/>
    </source>
</evidence>
<keyword evidence="3" id="KW-0597">Phosphoprotein</keyword>
<dbReference type="InterPro" id="IPR019278">
    <property type="entry name" value="DICT_dom"/>
</dbReference>
<sequence length="552" mass="61668">MNPSDPREVSLYDCALGAIAPPQPLQISPLTFKALVSATLDLLVEQKIAATLWVKLPSWCEWQTAIARYREWVDSCEPIYLCQNEAIGDPPAQRLGDRPGAGAPGSEDPLVQWHHRHIQDQLNETSLIGDEGTILIPEKHLSPLCQIELPVGSALSREFFLIVLSPKLHVLILAYQHPSLAYSRLRDRESPPLDPQLPLLGIHCFDGETIQRVLDGLKDALTEMQCIPLSDRESDPSENESSSSEGQEVNSAQMACNALKEKWDKRFGELVTPIPDLTLLGQLTSKQIQCQEELWRQECFNTISVQALQQENQELHQSLQLKNELLHNLGQELRTPLTNMKTALTLLNSRKLKVAQSQRYRLLLQESCDRQTSLIDGLLEWVQLESHVHPKREPLRLADWIPPIVSTYQPLAQEKGVMVAYTIPNGLPPVACVGEWLKRIAIELLHNSIKFTPSGGEVWAIAKQQGDYIQLEVRDTGIGIPPQEVQKIFEPFYRGRQAIEEYPNSAGLGLTLVEQLLLHFGGSISVRAQVGKGSSFKVLLPVAHNPGRSPSP</sequence>
<dbReference type="Pfam" id="PF02518">
    <property type="entry name" value="HATPase_c"/>
    <property type="match status" value="1"/>
</dbReference>
<dbReference type="InterPro" id="IPR036890">
    <property type="entry name" value="HATPase_C_sf"/>
</dbReference>
<evidence type="ECO:0000256" key="4">
    <source>
        <dbReference type="ARBA" id="ARBA00022777"/>
    </source>
</evidence>
<evidence type="ECO:0000259" key="7">
    <source>
        <dbReference type="PROSITE" id="PS50109"/>
    </source>
</evidence>
<dbReference type="AlphaFoldDB" id="A0A6H1TRP8"/>
<dbReference type="InterPro" id="IPR036097">
    <property type="entry name" value="HisK_dim/P_sf"/>
</dbReference>
<evidence type="ECO:0000256" key="2">
    <source>
        <dbReference type="ARBA" id="ARBA00012438"/>
    </source>
</evidence>
<comment type="catalytic activity">
    <reaction evidence="1">
        <text>ATP + protein L-histidine = ADP + protein N-phospho-L-histidine.</text>
        <dbReference type="EC" id="2.7.13.3"/>
    </reaction>
</comment>
<evidence type="ECO:0000256" key="1">
    <source>
        <dbReference type="ARBA" id="ARBA00000085"/>
    </source>
</evidence>
<dbReference type="InterPro" id="IPR003661">
    <property type="entry name" value="HisK_dim/P_dom"/>
</dbReference>
<dbReference type="InterPro" id="IPR004358">
    <property type="entry name" value="Sig_transdc_His_kin-like_C"/>
</dbReference>
<dbReference type="PRINTS" id="PR00344">
    <property type="entry name" value="BCTRLSENSOR"/>
</dbReference>
<dbReference type="InterPro" id="IPR005467">
    <property type="entry name" value="His_kinase_dom"/>
</dbReference>
<gene>
    <name evidence="8" type="ORF">HCG48_00580</name>
</gene>
<reference evidence="8 9" key="1">
    <citation type="submission" date="2020-04" db="EMBL/GenBank/DDBJ databases">
        <authorList>
            <person name="Basu S."/>
            <person name="Maruthanayagam V."/>
            <person name="Chakraborty S."/>
            <person name="Pramanik A."/>
            <person name="Mukherjee J."/>
            <person name="Brink B."/>
        </authorList>
    </citation>
    <scope>NUCLEOTIDE SEQUENCE [LARGE SCALE GENOMIC DNA]</scope>
    <source>
        <strain evidence="8 9">AP17</strain>
    </source>
</reference>
<dbReference type="CDD" id="cd00075">
    <property type="entry name" value="HATPase"/>
    <property type="match status" value="1"/>
</dbReference>
<dbReference type="InterPro" id="IPR003594">
    <property type="entry name" value="HATPase_dom"/>
</dbReference>
<dbReference type="EMBL" id="CP051167">
    <property type="protein sequence ID" value="QIZ69272.1"/>
    <property type="molecule type" value="Genomic_DNA"/>
</dbReference>
<dbReference type="PROSITE" id="PS50109">
    <property type="entry name" value="HIS_KIN"/>
    <property type="match status" value="1"/>
</dbReference>
<dbReference type="EC" id="2.7.13.3" evidence="2"/>
<dbReference type="RefSeq" id="WP_168567429.1">
    <property type="nucleotide sequence ID" value="NZ_CP051167.1"/>
</dbReference>
<feature type="domain" description="Histidine kinase" evidence="7">
    <location>
        <begin position="328"/>
        <end position="544"/>
    </location>
</feature>
<dbReference type="GO" id="GO:0000155">
    <property type="term" value="F:phosphorelay sensor kinase activity"/>
    <property type="evidence" value="ECO:0007669"/>
    <property type="project" value="InterPro"/>
</dbReference>
<dbReference type="PANTHER" id="PTHR43547">
    <property type="entry name" value="TWO-COMPONENT HISTIDINE KINASE"/>
    <property type="match status" value="1"/>
</dbReference>
<feature type="compositionally biased region" description="Low complexity" evidence="6">
    <location>
        <begin position="239"/>
        <end position="251"/>
    </location>
</feature>
<dbReference type="Pfam" id="PF00512">
    <property type="entry name" value="HisKA"/>
    <property type="match status" value="1"/>
</dbReference>
<keyword evidence="4" id="KW-0808">Transferase</keyword>
<dbReference type="SUPFAM" id="SSF55874">
    <property type="entry name" value="ATPase domain of HSP90 chaperone/DNA topoisomerase II/histidine kinase"/>
    <property type="match status" value="1"/>
</dbReference>
<feature type="region of interest" description="Disordered" evidence="6">
    <location>
        <begin position="228"/>
        <end position="251"/>
    </location>
</feature>
<dbReference type="Proteomes" id="UP000500857">
    <property type="component" value="Chromosome"/>
</dbReference>
<accession>A0A6H1TRP8</accession>
<dbReference type="Gene3D" id="1.10.287.130">
    <property type="match status" value="1"/>
</dbReference>
<dbReference type="PANTHER" id="PTHR43547:SF2">
    <property type="entry name" value="HYBRID SIGNAL TRANSDUCTION HISTIDINE KINASE C"/>
    <property type="match status" value="1"/>
</dbReference>
<organism evidence="8 9">
    <name type="scientific">Oxynema aestuarii AP17</name>
    <dbReference type="NCBI Taxonomy" id="2064643"/>
    <lineage>
        <taxon>Bacteria</taxon>
        <taxon>Bacillati</taxon>
        <taxon>Cyanobacteriota</taxon>
        <taxon>Cyanophyceae</taxon>
        <taxon>Oscillatoriophycideae</taxon>
        <taxon>Oscillatoriales</taxon>
        <taxon>Oscillatoriaceae</taxon>
        <taxon>Oxynema</taxon>
        <taxon>Oxynema aestuarii</taxon>
    </lineage>
</organism>
<protein>
    <recommendedName>
        <fullName evidence="2">histidine kinase</fullName>
        <ecNumber evidence="2">2.7.13.3</ecNumber>
    </recommendedName>
</protein>
<dbReference type="KEGG" id="oxy:HCG48_00580"/>
<dbReference type="Gene3D" id="3.30.565.10">
    <property type="entry name" value="Histidine kinase-like ATPase, C-terminal domain"/>
    <property type="match status" value="1"/>
</dbReference>
<name>A0A6H1TRP8_9CYAN</name>
<keyword evidence="9" id="KW-1185">Reference proteome</keyword>
<keyword evidence="5" id="KW-0902">Two-component regulatory system</keyword>
<dbReference type="SUPFAM" id="SSF47384">
    <property type="entry name" value="Homodimeric domain of signal transducing histidine kinase"/>
    <property type="match status" value="1"/>
</dbReference>
<dbReference type="SMART" id="SM00388">
    <property type="entry name" value="HisKA"/>
    <property type="match status" value="1"/>
</dbReference>
<proteinExistence type="predicted"/>
<dbReference type="SMART" id="SM00387">
    <property type="entry name" value="HATPase_c"/>
    <property type="match status" value="1"/>
</dbReference>
<evidence type="ECO:0000313" key="8">
    <source>
        <dbReference type="EMBL" id="QIZ69272.1"/>
    </source>
</evidence>
<evidence type="ECO:0000256" key="3">
    <source>
        <dbReference type="ARBA" id="ARBA00022553"/>
    </source>
</evidence>